<dbReference type="EMBL" id="CP030840">
    <property type="protein sequence ID" value="AXC11654.1"/>
    <property type="molecule type" value="Genomic_DNA"/>
</dbReference>
<evidence type="ECO:0000313" key="2">
    <source>
        <dbReference type="Proteomes" id="UP000253606"/>
    </source>
</evidence>
<name>A0A2Z5FYQ7_9BACT</name>
<evidence type="ECO:0000313" key="1">
    <source>
        <dbReference type="EMBL" id="AXC11654.1"/>
    </source>
</evidence>
<dbReference type="AlphaFoldDB" id="A0A2Z5FYQ7"/>
<sequence length="49" mass="5118">MSVLTSEDKSTIACRQVRPGEPFTGKQGLQYAVGISAESVAPGPSICSY</sequence>
<keyword evidence="2" id="KW-1185">Reference proteome</keyword>
<dbReference type="Proteomes" id="UP000253606">
    <property type="component" value="Chromosome"/>
</dbReference>
<dbReference type="KEGG" id="abas:ACPOL_2330"/>
<accession>A0A2Z5FYQ7</accession>
<reference evidence="1 2" key="1">
    <citation type="journal article" date="2018" name="Front. Microbiol.">
        <title>Hydrolytic Capabilities as a Key to Environmental Success: Chitinolytic and Cellulolytic Acidobacteria From Acidic Sub-arctic Soils and Boreal Peatlands.</title>
        <authorList>
            <person name="Belova S.E."/>
            <person name="Ravin N.V."/>
            <person name="Pankratov T.A."/>
            <person name="Rakitin A.L."/>
            <person name="Ivanova A.A."/>
            <person name="Beletsky A.V."/>
            <person name="Mardanov A.V."/>
            <person name="Sinninghe Damste J.S."/>
            <person name="Dedysh S.N."/>
        </authorList>
    </citation>
    <scope>NUCLEOTIDE SEQUENCE [LARGE SCALE GENOMIC DNA]</scope>
    <source>
        <strain evidence="1 2">SBC82</strain>
    </source>
</reference>
<dbReference type="RefSeq" id="WP_236657389.1">
    <property type="nucleotide sequence ID" value="NZ_CP030840.1"/>
</dbReference>
<protein>
    <submittedName>
        <fullName evidence="1">Uncharacterized protein</fullName>
    </submittedName>
</protein>
<organism evidence="1 2">
    <name type="scientific">Acidisarcina polymorpha</name>
    <dbReference type="NCBI Taxonomy" id="2211140"/>
    <lineage>
        <taxon>Bacteria</taxon>
        <taxon>Pseudomonadati</taxon>
        <taxon>Acidobacteriota</taxon>
        <taxon>Terriglobia</taxon>
        <taxon>Terriglobales</taxon>
        <taxon>Acidobacteriaceae</taxon>
        <taxon>Acidisarcina</taxon>
    </lineage>
</organism>
<gene>
    <name evidence="1" type="ORF">ACPOL_2330</name>
</gene>
<proteinExistence type="predicted"/>